<evidence type="ECO:0000256" key="5">
    <source>
        <dbReference type="HAMAP-Rule" id="MF_00182"/>
    </source>
</evidence>
<protein>
    <recommendedName>
        <fullName evidence="2 5">Methionyl-tRNA formyltransferase</fullName>
        <ecNumber evidence="2 5">2.1.2.9</ecNumber>
    </recommendedName>
</protein>
<dbReference type="InterPro" id="IPR044135">
    <property type="entry name" value="Met-tRNA-FMT_C"/>
</dbReference>
<name>A0ABY0T8H6_9PROT</name>
<keyword evidence="3 5" id="KW-0808">Transferase</keyword>
<comment type="catalytic activity">
    <reaction evidence="5">
        <text>L-methionyl-tRNA(fMet) + (6R)-10-formyltetrahydrofolate = N-formyl-L-methionyl-tRNA(fMet) + (6S)-5,6,7,8-tetrahydrofolate + H(+)</text>
        <dbReference type="Rhea" id="RHEA:24380"/>
        <dbReference type="Rhea" id="RHEA-COMP:9952"/>
        <dbReference type="Rhea" id="RHEA-COMP:9953"/>
        <dbReference type="ChEBI" id="CHEBI:15378"/>
        <dbReference type="ChEBI" id="CHEBI:57453"/>
        <dbReference type="ChEBI" id="CHEBI:78530"/>
        <dbReference type="ChEBI" id="CHEBI:78844"/>
        <dbReference type="ChEBI" id="CHEBI:195366"/>
        <dbReference type="EC" id="2.1.2.9"/>
    </reaction>
</comment>
<sequence>MKIIFAGTPPFSVPALEALANAGHEIALVLTQPDRPSGRGMKPTASAIKLLAQQRTFTLLQPYSLKQPELHAQLAAIGADVMVVVAYGLILPSAVLSIPRLGCLNIHASLLPRWRGAAPIQRAILAGDRETGITIIQMDRGLDTGAMLLQRSDAIAEDDTAQTLHDRLALLGAVCIVEALAHLREDMLSGVPQNEIAATYAPKLEKNEAEIDWQLSAENINRVVRAFNPRPGAYSRVRGIAMKIWQTRVTADAAGQPGEIVATGRDGIVVVCGEGALILEVLQRSDGKKMSAAEFLSGHPLRPGDRFEPKLSG</sequence>
<evidence type="ECO:0000256" key="4">
    <source>
        <dbReference type="ARBA" id="ARBA00022917"/>
    </source>
</evidence>
<feature type="domain" description="Formyl transferase C-terminal" evidence="7">
    <location>
        <begin position="203"/>
        <end position="299"/>
    </location>
</feature>
<dbReference type="HAMAP" id="MF_00182">
    <property type="entry name" value="Formyl_trans"/>
    <property type="match status" value="1"/>
</dbReference>
<keyword evidence="4 5" id="KW-0648">Protein biosynthesis</keyword>
<accession>A0ABY0T8H6</accession>
<dbReference type="EC" id="2.1.2.9" evidence="2 5"/>
<dbReference type="CDD" id="cd08704">
    <property type="entry name" value="Met_tRNA_FMT_C"/>
    <property type="match status" value="1"/>
</dbReference>
<dbReference type="InterPro" id="IPR011034">
    <property type="entry name" value="Formyl_transferase-like_C_sf"/>
</dbReference>
<comment type="similarity">
    <text evidence="1 5">Belongs to the Fmt family.</text>
</comment>
<keyword evidence="9" id="KW-1185">Reference proteome</keyword>
<dbReference type="PANTHER" id="PTHR11138:SF5">
    <property type="entry name" value="METHIONYL-TRNA FORMYLTRANSFERASE, MITOCHONDRIAL"/>
    <property type="match status" value="1"/>
</dbReference>
<dbReference type="Pfam" id="PF00551">
    <property type="entry name" value="Formyl_trans_N"/>
    <property type="match status" value="1"/>
</dbReference>
<comment type="function">
    <text evidence="5">Attaches a formyl group to the free amino group of methionyl-tRNA(fMet). The formyl group appears to play a dual role in the initiator identity of N-formylmethionyl-tRNA by promoting its recognition by IF2 and preventing the misappropriation of this tRNA by the elongation apparatus.</text>
</comment>
<organism evidence="8 9">
    <name type="scientific">Nitrosospira multiformis</name>
    <dbReference type="NCBI Taxonomy" id="1231"/>
    <lineage>
        <taxon>Bacteria</taxon>
        <taxon>Pseudomonadati</taxon>
        <taxon>Pseudomonadota</taxon>
        <taxon>Betaproteobacteria</taxon>
        <taxon>Nitrosomonadales</taxon>
        <taxon>Nitrosomonadaceae</taxon>
        <taxon>Nitrosospira</taxon>
    </lineage>
</organism>
<dbReference type="InterPro" id="IPR041711">
    <property type="entry name" value="Met-tRNA-FMT_N"/>
</dbReference>
<evidence type="ECO:0000259" key="6">
    <source>
        <dbReference type="Pfam" id="PF00551"/>
    </source>
</evidence>
<dbReference type="InterPro" id="IPR005794">
    <property type="entry name" value="Fmt"/>
</dbReference>
<gene>
    <name evidence="5" type="primary">fmt</name>
    <name evidence="8" type="ORF">SAMN05216402_0853</name>
</gene>
<evidence type="ECO:0000259" key="7">
    <source>
        <dbReference type="Pfam" id="PF02911"/>
    </source>
</evidence>
<evidence type="ECO:0000313" key="9">
    <source>
        <dbReference type="Proteomes" id="UP000183471"/>
    </source>
</evidence>
<dbReference type="InterPro" id="IPR036477">
    <property type="entry name" value="Formyl_transf_N_sf"/>
</dbReference>
<dbReference type="SUPFAM" id="SSF53328">
    <property type="entry name" value="Formyltransferase"/>
    <property type="match status" value="1"/>
</dbReference>
<dbReference type="InterPro" id="IPR002376">
    <property type="entry name" value="Formyl_transf_N"/>
</dbReference>
<reference evidence="8 9" key="1">
    <citation type="submission" date="2016-10" db="EMBL/GenBank/DDBJ databases">
        <authorList>
            <person name="Varghese N."/>
            <person name="Submissions S."/>
        </authorList>
    </citation>
    <scope>NUCLEOTIDE SEQUENCE [LARGE SCALE GENOMIC DNA]</scope>
    <source>
        <strain evidence="8 9">Nl1</strain>
    </source>
</reference>
<evidence type="ECO:0000256" key="1">
    <source>
        <dbReference type="ARBA" id="ARBA00010699"/>
    </source>
</evidence>
<proteinExistence type="inferred from homology"/>
<dbReference type="Pfam" id="PF02911">
    <property type="entry name" value="Formyl_trans_C"/>
    <property type="match status" value="1"/>
</dbReference>
<evidence type="ECO:0000313" key="8">
    <source>
        <dbReference type="EMBL" id="SDQ43917.1"/>
    </source>
</evidence>
<dbReference type="Gene3D" id="3.40.50.12230">
    <property type="match status" value="1"/>
</dbReference>
<dbReference type="PANTHER" id="PTHR11138">
    <property type="entry name" value="METHIONYL-TRNA FORMYLTRANSFERASE"/>
    <property type="match status" value="1"/>
</dbReference>
<dbReference type="EMBL" id="FNKY01000001">
    <property type="protein sequence ID" value="SDQ43917.1"/>
    <property type="molecule type" value="Genomic_DNA"/>
</dbReference>
<feature type="domain" description="Formyl transferase N-terminal" evidence="6">
    <location>
        <begin position="1"/>
        <end position="179"/>
    </location>
</feature>
<dbReference type="InterPro" id="IPR005793">
    <property type="entry name" value="Formyl_trans_C"/>
</dbReference>
<dbReference type="SUPFAM" id="SSF50486">
    <property type="entry name" value="FMT C-terminal domain-like"/>
    <property type="match status" value="1"/>
</dbReference>
<dbReference type="RefSeq" id="WP_074630973.1">
    <property type="nucleotide sequence ID" value="NZ_FNKY01000001.1"/>
</dbReference>
<comment type="caution">
    <text evidence="8">The sequence shown here is derived from an EMBL/GenBank/DDBJ whole genome shotgun (WGS) entry which is preliminary data.</text>
</comment>
<dbReference type="CDD" id="cd08646">
    <property type="entry name" value="FMT_core_Met-tRNA-FMT_N"/>
    <property type="match status" value="1"/>
</dbReference>
<evidence type="ECO:0000256" key="2">
    <source>
        <dbReference type="ARBA" id="ARBA00012261"/>
    </source>
</evidence>
<dbReference type="Proteomes" id="UP000183471">
    <property type="component" value="Unassembled WGS sequence"/>
</dbReference>
<feature type="binding site" evidence="5">
    <location>
        <begin position="109"/>
        <end position="112"/>
    </location>
    <ligand>
        <name>(6S)-5,6,7,8-tetrahydrofolate</name>
        <dbReference type="ChEBI" id="CHEBI:57453"/>
    </ligand>
</feature>
<evidence type="ECO:0000256" key="3">
    <source>
        <dbReference type="ARBA" id="ARBA00022679"/>
    </source>
</evidence>
<dbReference type="NCBIfam" id="TIGR00460">
    <property type="entry name" value="fmt"/>
    <property type="match status" value="1"/>
</dbReference>